<comment type="caution">
    <text evidence="1">The sequence shown here is derived from an EMBL/GenBank/DDBJ whole genome shotgun (WGS) entry which is preliminary data.</text>
</comment>
<organism evidence="1 2">
    <name type="scientific">Leucogyrophana mollusca</name>
    <dbReference type="NCBI Taxonomy" id="85980"/>
    <lineage>
        <taxon>Eukaryota</taxon>
        <taxon>Fungi</taxon>
        <taxon>Dikarya</taxon>
        <taxon>Basidiomycota</taxon>
        <taxon>Agaricomycotina</taxon>
        <taxon>Agaricomycetes</taxon>
        <taxon>Agaricomycetidae</taxon>
        <taxon>Boletales</taxon>
        <taxon>Boletales incertae sedis</taxon>
        <taxon>Leucogyrophana</taxon>
    </lineage>
</organism>
<evidence type="ECO:0000313" key="1">
    <source>
        <dbReference type="EMBL" id="KAH7923903.1"/>
    </source>
</evidence>
<evidence type="ECO:0000313" key="2">
    <source>
        <dbReference type="Proteomes" id="UP000790709"/>
    </source>
</evidence>
<keyword evidence="2" id="KW-1185">Reference proteome</keyword>
<reference evidence="1" key="1">
    <citation type="journal article" date="2021" name="New Phytol.">
        <title>Evolutionary innovations through gain and loss of genes in the ectomycorrhizal Boletales.</title>
        <authorList>
            <person name="Wu G."/>
            <person name="Miyauchi S."/>
            <person name="Morin E."/>
            <person name="Kuo A."/>
            <person name="Drula E."/>
            <person name="Varga T."/>
            <person name="Kohler A."/>
            <person name="Feng B."/>
            <person name="Cao Y."/>
            <person name="Lipzen A."/>
            <person name="Daum C."/>
            <person name="Hundley H."/>
            <person name="Pangilinan J."/>
            <person name="Johnson J."/>
            <person name="Barry K."/>
            <person name="LaButti K."/>
            <person name="Ng V."/>
            <person name="Ahrendt S."/>
            <person name="Min B."/>
            <person name="Choi I.G."/>
            <person name="Park H."/>
            <person name="Plett J.M."/>
            <person name="Magnuson J."/>
            <person name="Spatafora J.W."/>
            <person name="Nagy L.G."/>
            <person name="Henrissat B."/>
            <person name="Grigoriev I.V."/>
            <person name="Yang Z.L."/>
            <person name="Xu J."/>
            <person name="Martin F.M."/>
        </authorList>
    </citation>
    <scope>NUCLEOTIDE SEQUENCE</scope>
    <source>
        <strain evidence="1">KUC20120723A-06</strain>
    </source>
</reference>
<name>A0ACB8BH88_9AGAM</name>
<dbReference type="Proteomes" id="UP000790709">
    <property type="component" value="Unassembled WGS sequence"/>
</dbReference>
<proteinExistence type="predicted"/>
<protein>
    <submittedName>
        <fullName evidence="1">Uncharacterized protein</fullName>
    </submittedName>
</protein>
<dbReference type="EMBL" id="MU266439">
    <property type="protein sequence ID" value="KAH7923903.1"/>
    <property type="molecule type" value="Genomic_DNA"/>
</dbReference>
<gene>
    <name evidence="1" type="ORF">BV22DRAFT_1014395</name>
</gene>
<sequence length="70" mass="8264">MLSRSSSIDVPSHDFHSDPFILYSQALHDYTLKLWTESRRIAEEKARGRVTRKEEEAQKRKECERCPGRT</sequence>
<accession>A0ACB8BH88</accession>